<evidence type="ECO:0000313" key="2">
    <source>
        <dbReference type="EMBL" id="ORX08057.1"/>
    </source>
</evidence>
<dbReference type="Pfam" id="PF10821">
    <property type="entry name" value="DUF2567"/>
    <property type="match status" value="1"/>
</dbReference>
<evidence type="ECO:0000256" key="1">
    <source>
        <dbReference type="SAM" id="Phobius"/>
    </source>
</evidence>
<keyword evidence="3" id="KW-1185">Reference proteome</keyword>
<accession>A0A1X2EPN5</accession>
<gene>
    <name evidence="2" type="ORF">AWC30_03870</name>
</gene>
<dbReference type="RefSeq" id="WP_207568384.1">
    <property type="nucleotide sequence ID" value="NZ_JACKSN010000130.1"/>
</dbReference>
<dbReference type="STRING" id="1798.AWC30_03870"/>
<dbReference type="Proteomes" id="UP000193090">
    <property type="component" value="Unassembled WGS sequence"/>
</dbReference>
<reference evidence="2 3" key="1">
    <citation type="submission" date="2016-01" db="EMBL/GenBank/DDBJ databases">
        <title>The new phylogeny of the genus Mycobacterium.</title>
        <authorList>
            <person name="Tarcisio F."/>
            <person name="Conor M."/>
            <person name="Antonella G."/>
            <person name="Elisabetta G."/>
            <person name="Giulia F.S."/>
            <person name="Sara T."/>
            <person name="Anna F."/>
            <person name="Clotilde B."/>
            <person name="Roberto B."/>
            <person name="Veronica D.S."/>
            <person name="Fabio R."/>
            <person name="Monica P."/>
            <person name="Olivier J."/>
            <person name="Enrico T."/>
            <person name="Nicola S."/>
        </authorList>
    </citation>
    <scope>NUCLEOTIDE SEQUENCE [LARGE SCALE GENOMIC DNA]</scope>
    <source>
        <strain evidence="2 3">DSM 44153</strain>
    </source>
</reference>
<sequence>MTAPPRVPRARALSIVIGGLAAAGVAVGGLWAWLAPPVHGVVALARSGERIHAYLGNEHDHFFDAAFLMLGMLVAVAVVAAAAVWQWRAHRGPAMVVAFSAGTVGAGVLATVVGELLVAARYGTVDVAAAPVTPDDRIWYFTQAPGAFFGPLPLQLATTVVLPAAAGALAYAVGVVAAVRDDLGAYPPEPLTAGAGGPPARSAAAR</sequence>
<dbReference type="InterPro" id="IPR021213">
    <property type="entry name" value="DUF2567"/>
</dbReference>
<name>A0A1X2EPN5_9MYCO</name>
<keyword evidence="1" id="KW-0472">Membrane</keyword>
<dbReference type="EMBL" id="LQPZ01000008">
    <property type="protein sequence ID" value="ORX08057.1"/>
    <property type="molecule type" value="Genomic_DNA"/>
</dbReference>
<feature type="transmembrane region" description="Helical" evidence="1">
    <location>
        <begin position="160"/>
        <end position="179"/>
    </location>
</feature>
<organism evidence="2 3">
    <name type="scientific">Mycolicibacillus trivialis</name>
    <dbReference type="NCBI Taxonomy" id="1798"/>
    <lineage>
        <taxon>Bacteria</taxon>
        <taxon>Bacillati</taxon>
        <taxon>Actinomycetota</taxon>
        <taxon>Actinomycetes</taxon>
        <taxon>Mycobacteriales</taxon>
        <taxon>Mycobacteriaceae</taxon>
        <taxon>Mycolicibacillus</taxon>
    </lineage>
</organism>
<keyword evidence="1" id="KW-1133">Transmembrane helix</keyword>
<protein>
    <recommendedName>
        <fullName evidence="4">DUF2567 domain-containing protein</fullName>
    </recommendedName>
</protein>
<evidence type="ECO:0008006" key="4">
    <source>
        <dbReference type="Google" id="ProtNLM"/>
    </source>
</evidence>
<proteinExistence type="predicted"/>
<feature type="transmembrane region" description="Helical" evidence="1">
    <location>
        <begin position="12"/>
        <end position="34"/>
    </location>
</feature>
<keyword evidence="1" id="KW-0812">Transmembrane</keyword>
<evidence type="ECO:0000313" key="3">
    <source>
        <dbReference type="Proteomes" id="UP000193090"/>
    </source>
</evidence>
<dbReference type="AlphaFoldDB" id="A0A1X2EPN5"/>
<comment type="caution">
    <text evidence="2">The sequence shown here is derived from an EMBL/GenBank/DDBJ whole genome shotgun (WGS) entry which is preliminary data.</text>
</comment>
<feature type="transmembrane region" description="Helical" evidence="1">
    <location>
        <begin position="65"/>
        <end position="85"/>
    </location>
</feature>
<feature type="transmembrane region" description="Helical" evidence="1">
    <location>
        <begin position="97"/>
        <end position="120"/>
    </location>
</feature>